<dbReference type="EMBL" id="AP006492">
    <property type="protein sequence ID" value="BAM80225.1"/>
    <property type="molecule type" value="Genomic_DNA"/>
</dbReference>
<dbReference type="GO" id="GO:0005840">
    <property type="term" value="C:ribosome"/>
    <property type="evidence" value="ECO:0007669"/>
    <property type="project" value="InterPro"/>
</dbReference>
<accession>M1V584</accession>
<name>M1V584_CYAM1</name>
<dbReference type="Proteomes" id="UP000007014">
    <property type="component" value="Chromosome 10"/>
</dbReference>
<dbReference type="GeneID" id="16994173"/>
<dbReference type="Gramene" id="CMJ088CT">
    <property type="protein sequence ID" value="CMJ088CT"/>
    <property type="gene ID" value="CMJ088C"/>
</dbReference>
<sequence>MPYYETLMLIDSRLGRGELHELLKRIVLRFMDAGGIVTRLRALPSAFTPAGLYEAAARPLPQKLRGPTREKHVAASFVECGAFLFPQALPQVQHQLRLDEQILRITSVRRTAAESLTCSLATERGMAPPRSVRAPPPPPARHRIPRGVVGALAPVSGLEMFIEEFESRHPAGIAVYDTYRKQENPFRGTLPETGPTERED</sequence>
<dbReference type="InterPro" id="IPR014717">
    <property type="entry name" value="Transl_elong_EF1B/ribsomal_bS6"/>
</dbReference>
<reference evidence="1 2" key="1">
    <citation type="journal article" date="2004" name="Nature">
        <title>Genome sequence of the ultrasmall unicellular red alga Cyanidioschyzon merolae 10D.</title>
        <authorList>
            <person name="Matsuzaki M."/>
            <person name="Misumi O."/>
            <person name="Shin-i T."/>
            <person name="Maruyama S."/>
            <person name="Takahara M."/>
            <person name="Miyagishima S."/>
            <person name="Mori T."/>
            <person name="Nishida K."/>
            <person name="Yagisawa F."/>
            <person name="Nishida K."/>
            <person name="Yoshida Y."/>
            <person name="Nishimura Y."/>
            <person name="Nakao S."/>
            <person name="Kobayashi T."/>
            <person name="Momoyama Y."/>
            <person name="Higashiyama T."/>
            <person name="Minoda A."/>
            <person name="Sano M."/>
            <person name="Nomoto H."/>
            <person name="Oishi K."/>
            <person name="Hayashi H."/>
            <person name="Ohta F."/>
            <person name="Nishizaka S."/>
            <person name="Haga S."/>
            <person name="Miura S."/>
            <person name="Morishita T."/>
            <person name="Kabeya Y."/>
            <person name="Terasawa K."/>
            <person name="Suzuki Y."/>
            <person name="Ishii Y."/>
            <person name="Asakawa S."/>
            <person name="Takano H."/>
            <person name="Ohta N."/>
            <person name="Kuroiwa H."/>
            <person name="Tanaka K."/>
            <person name="Shimizu N."/>
            <person name="Sugano S."/>
            <person name="Sato N."/>
            <person name="Nozaki H."/>
            <person name="Ogasawara N."/>
            <person name="Kohara Y."/>
            <person name="Kuroiwa T."/>
        </authorList>
    </citation>
    <scope>NUCLEOTIDE SEQUENCE [LARGE SCALE GENOMIC DNA]</scope>
    <source>
        <strain evidence="1 2">10D</strain>
    </source>
</reference>
<dbReference type="GO" id="GO:0003735">
    <property type="term" value="F:structural constituent of ribosome"/>
    <property type="evidence" value="ECO:0007669"/>
    <property type="project" value="InterPro"/>
</dbReference>
<proteinExistence type="predicted"/>
<evidence type="ECO:0000313" key="1">
    <source>
        <dbReference type="EMBL" id="BAM80225.1"/>
    </source>
</evidence>
<protein>
    <recommendedName>
        <fullName evidence="3">Mitochondrial ribosomal protein S6</fullName>
    </recommendedName>
</protein>
<dbReference type="InterPro" id="IPR035980">
    <property type="entry name" value="Ribosomal_bS6_sf"/>
</dbReference>
<dbReference type="AlphaFoldDB" id="M1V584"/>
<dbReference type="STRING" id="280699.M1V584"/>
<dbReference type="HOGENOM" id="CLU_1367946_0_0_1"/>
<dbReference type="RefSeq" id="XP_005534832.1">
    <property type="nucleotide sequence ID" value="XM_005534775.1"/>
</dbReference>
<evidence type="ECO:0008006" key="3">
    <source>
        <dbReference type="Google" id="ProtNLM"/>
    </source>
</evidence>
<dbReference type="KEGG" id="cme:CYME_CMJ088C"/>
<dbReference type="GO" id="GO:0019843">
    <property type="term" value="F:rRNA binding"/>
    <property type="evidence" value="ECO:0007669"/>
    <property type="project" value="InterPro"/>
</dbReference>
<dbReference type="GO" id="GO:0006412">
    <property type="term" value="P:translation"/>
    <property type="evidence" value="ECO:0007669"/>
    <property type="project" value="InterPro"/>
</dbReference>
<gene>
    <name evidence="1" type="ORF">CYME_CMJ088C</name>
</gene>
<keyword evidence="2" id="KW-1185">Reference proteome</keyword>
<evidence type="ECO:0000313" key="2">
    <source>
        <dbReference type="Proteomes" id="UP000007014"/>
    </source>
</evidence>
<dbReference type="Gene3D" id="3.30.70.60">
    <property type="match status" value="1"/>
</dbReference>
<organism evidence="1 2">
    <name type="scientific">Cyanidioschyzon merolae (strain NIES-3377 / 10D)</name>
    <name type="common">Unicellular red alga</name>
    <dbReference type="NCBI Taxonomy" id="280699"/>
    <lineage>
        <taxon>Eukaryota</taxon>
        <taxon>Rhodophyta</taxon>
        <taxon>Bangiophyceae</taxon>
        <taxon>Cyanidiales</taxon>
        <taxon>Cyanidiaceae</taxon>
        <taxon>Cyanidioschyzon</taxon>
    </lineage>
</organism>
<dbReference type="OrthoDB" id="10259681at2759"/>
<dbReference type="SUPFAM" id="SSF54995">
    <property type="entry name" value="Ribosomal protein S6"/>
    <property type="match status" value="1"/>
</dbReference>
<reference evidence="1 2" key="2">
    <citation type="journal article" date="2007" name="BMC Biol.">
        <title>A 100%-complete sequence reveals unusually simple genomic features in the hot-spring red alga Cyanidioschyzon merolae.</title>
        <authorList>
            <person name="Nozaki H."/>
            <person name="Takano H."/>
            <person name="Misumi O."/>
            <person name="Terasawa K."/>
            <person name="Matsuzaki M."/>
            <person name="Maruyama S."/>
            <person name="Nishida K."/>
            <person name="Yagisawa F."/>
            <person name="Yoshida Y."/>
            <person name="Fujiwara T."/>
            <person name="Takio S."/>
            <person name="Tamura K."/>
            <person name="Chung S.J."/>
            <person name="Nakamura S."/>
            <person name="Kuroiwa H."/>
            <person name="Tanaka K."/>
            <person name="Sato N."/>
            <person name="Kuroiwa T."/>
        </authorList>
    </citation>
    <scope>NUCLEOTIDE SEQUENCE [LARGE SCALE GENOMIC DNA]</scope>
    <source>
        <strain evidence="1 2">10D</strain>
    </source>
</reference>